<keyword evidence="2" id="KW-0238">DNA-binding</keyword>
<evidence type="ECO:0000259" key="4">
    <source>
        <dbReference type="PROSITE" id="PS01124"/>
    </source>
</evidence>
<evidence type="ECO:0000313" key="5">
    <source>
        <dbReference type="EMBL" id="GCC51652.1"/>
    </source>
</evidence>
<dbReference type="InterPro" id="IPR046532">
    <property type="entry name" value="DUF6597"/>
</dbReference>
<gene>
    <name evidence="5" type="ORF">SanaruYs_18800</name>
</gene>
<dbReference type="InterPro" id="IPR050204">
    <property type="entry name" value="AraC_XylS_family_regulators"/>
</dbReference>
<dbReference type="RefSeq" id="WP_127122306.1">
    <property type="nucleotide sequence ID" value="NZ_BHXQ01000003.1"/>
</dbReference>
<dbReference type="SMART" id="SM00342">
    <property type="entry name" value="HTH_ARAC"/>
    <property type="match status" value="1"/>
</dbReference>
<keyword evidence="6" id="KW-1185">Reference proteome</keyword>
<evidence type="ECO:0000256" key="2">
    <source>
        <dbReference type="ARBA" id="ARBA00023125"/>
    </source>
</evidence>
<dbReference type="PANTHER" id="PTHR46796">
    <property type="entry name" value="HTH-TYPE TRANSCRIPTIONAL ACTIVATOR RHAS-RELATED"/>
    <property type="match status" value="1"/>
</dbReference>
<dbReference type="PROSITE" id="PS01124">
    <property type="entry name" value="HTH_ARAC_FAMILY_2"/>
    <property type="match status" value="1"/>
</dbReference>
<dbReference type="Pfam" id="PF20240">
    <property type="entry name" value="DUF6597"/>
    <property type="match status" value="1"/>
</dbReference>
<dbReference type="Proteomes" id="UP000288227">
    <property type="component" value="Unassembled WGS sequence"/>
</dbReference>
<dbReference type="PANTHER" id="PTHR46796:SF13">
    <property type="entry name" value="HTH-TYPE TRANSCRIPTIONAL ACTIVATOR RHAS"/>
    <property type="match status" value="1"/>
</dbReference>
<feature type="domain" description="HTH araC/xylS-type" evidence="4">
    <location>
        <begin position="154"/>
        <end position="255"/>
    </location>
</feature>
<comment type="caution">
    <text evidence="5">The sequence shown here is derived from an EMBL/GenBank/DDBJ whole genome shotgun (WGS) entry which is preliminary data.</text>
</comment>
<dbReference type="AlphaFoldDB" id="A0A401U9V0"/>
<dbReference type="Gene3D" id="1.10.10.60">
    <property type="entry name" value="Homeodomain-like"/>
    <property type="match status" value="1"/>
</dbReference>
<keyword evidence="1" id="KW-0805">Transcription regulation</keyword>
<accession>A0A401U9V0</accession>
<organism evidence="5 6">
    <name type="scientific">Chryseotalea sanaruensis</name>
    <dbReference type="NCBI Taxonomy" id="2482724"/>
    <lineage>
        <taxon>Bacteria</taxon>
        <taxon>Pseudomonadati</taxon>
        <taxon>Bacteroidota</taxon>
        <taxon>Cytophagia</taxon>
        <taxon>Cytophagales</taxon>
        <taxon>Chryseotaleaceae</taxon>
        <taxon>Chryseotalea</taxon>
    </lineage>
</organism>
<evidence type="ECO:0000313" key="6">
    <source>
        <dbReference type="Proteomes" id="UP000288227"/>
    </source>
</evidence>
<dbReference type="EMBL" id="BHXQ01000003">
    <property type="protein sequence ID" value="GCC51652.1"/>
    <property type="molecule type" value="Genomic_DNA"/>
</dbReference>
<evidence type="ECO:0000256" key="3">
    <source>
        <dbReference type="ARBA" id="ARBA00023163"/>
    </source>
</evidence>
<dbReference type="InterPro" id="IPR018060">
    <property type="entry name" value="HTH_AraC"/>
</dbReference>
<evidence type="ECO:0000256" key="1">
    <source>
        <dbReference type="ARBA" id="ARBA00023015"/>
    </source>
</evidence>
<dbReference type="GO" id="GO:0043565">
    <property type="term" value="F:sequence-specific DNA binding"/>
    <property type="evidence" value="ECO:0007669"/>
    <property type="project" value="InterPro"/>
</dbReference>
<name>A0A401U9V0_9BACT</name>
<reference evidence="5 6" key="1">
    <citation type="submission" date="2018-11" db="EMBL/GenBank/DDBJ databases">
        <title>Chryseotalea sanarue gen. nov., sp., nov., a member of the family Cytophagaceae, isolated from a brackish lake in Hamamatsu Japan.</title>
        <authorList>
            <person name="Maejima Y."/>
            <person name="Iino T."/>
            <person name="Muraguchi Y."/>
            <person name="Fukuda K."/>
            <person name="Ohkuma M."/>
            <person name="Moriuchi R."/>
            <person name="Dohra H."/>
            <person name="Kimbara K."/>
            <person name="Shintani M."/>
        </authorList>
    </citation>
    <scope>NUCLEOTIDE SEQUENCE [LARGE SCALE GENOMIC DNA]</scope>
    <source>
        <strain evidence="5 6">Ys</strain>
    </source>
</reference>
<keyword evidence="3" id="KW-0804">Transcription</keyword>
<protein>
    <submittedName>
        <fullName evidence="5">AraC family transcriptional regulator</fullName>
    </submittedName>
</protein>
<sequence>MVFNFYAPSKILLPYIQGYLEANSVNATAGGEHKLFPNGFSGVFFNFGKPGKLILKREYTTAPVSIYGQIDHHFTAIHYPGFYSLGVLLKPTMLSKLLHVDMGEFTNKAFDGILIRGDLKELHAKLEEADLTTSKIALLNDYFIKAFTNIHTTDTLADATLHNIHRNATVSIEKLAKDLRVSERYLEMQFKKYVGLSPKTYSLILRFKRIEQQLNASAKPSWRQMDFVQDYYDQNHFIKDFKRFTGHTPSAYLLNNVEMGRSYLLS</sequence>
<dbReference type="GO" id="GO:0003700">
    <property type="term" value="F:DNA-binding transcription factor activity"/>
    <property type="evidence" value="ECO:0007669"/>
    <property type="project" value="InterPro"/>
</dbReference>
<proteinExistence type="predicted"/>
<dbReference type="Pfam" id="PF12833">
    <property type="entry name" value="HTH_18"/>
    <property type="match status" value="1"/>
</dbReference>
<dbReference type="OrthoDB" id="635259at2"/>